<dbReference type="PANTHER" id="PTHR43677">
    <property type="entry name" value="SHORT-CHAIN DEHYDROGENASE/REDUCTASE"/>
    <property type="match status" value="1"/>
</dbReference>
<dbReference type="Gene3D" id="3.40.50.720">
    <property type="entry name" value="NAD(P)-binding Rossmann-like Domain"/>
    <property type="match status" value="1"/>
</dbReference>
<dbReference type="SMART" id="SM00829">
    <property type="entry name" value="PKS_ER"/>
    <property type="match status" value="1"/>
</dbReference>
<proteinExistence type="predicted"/>
<dbReference type="Pfam" id="PF00107">
    <property type="entry name" value="ADH_zinc_N"/>
    <property type="match status" value="1"/>
</dbReference>
<dbReference type="AlphaFoldDB" id="A0A543CV11"/>
<dbReference type="InterPro" id="IPR011032">
    <property type="entry name" value="GroES-like_sf"/>
</dbReference>
<dbReference type="OrthoDB" id="9787435at2"/>
<evidence type="ECO:0000313" key="2">
    <source>
        <dbReference type="EMBL" id="TQM00708.1"/>
    </source>
</evidence>
<dbReference type="SUPFAM" id="SSF50129">
    <property type="entry name" value="GroES-like"/>
    <property type="match status" value="1"/>
</dbReference>
<sequence>MHAAVVTSFDALPKYVEYPEPVAHGGDEVVVEVLAAGLHPRVRSQADGSHYTSTDELPLVPGIDGVVRDPKGRIRYTVLDDTVLGTMAERTVIDLDRSVVLPDGIDPVQIAAAMNPAMSSWVALRRRVDFRRRQRVLILGATGNAGRMAIQVAKRFGAAHVIAAGRDTARLLGLRALGADETCTFDELTKAADVDVVIDYVWGEPTARAMADMLTARADRGASLTWIQIGSVAGPTAPIPSAALRSARLQIIGSGIGSVPGRDFVKELPKLASAVADGAFDVRARAVPLAEVEQAWTATAGTPDRIVFVP</sequence>
<protein>
    <submittedName>
        <fullName evidence="2">NADPH:quinone reductase-like Zn-dependent oxidoreductase</fullName>
    </submittedName>
</protein>
<dbReference type="Proteomes" id="UP000316096">
    <property type="component" value="Unassembled WGS sequence"/>
</dbReference>
<name>A0A543CV11_9ACTN</name>
<gene>
    <name evidence="2" type="ORF">FB559_6427</name>
</gene>
<dbReference type="InterPro" id="IPR036291">
    <property type="entry name" value="NAD(P)-bd_dom_sf"/>
</dbReference>
<keyword evidence="3" id="KW-1185">Reference proteome</keyword>
<comment type="caution">
    <text evidence="2">The sequence shown here is derived from an EMBL/GenBank/DDBJ whole genome shotgun (WGS) entry which is preliminary data.</text>
</comment>
<organism evidence="2 3">
    <name type="scientific">Actinoallomurus bryophytorum</name>
    <dbReference type="NCBI Taxonomy" id="1490222"/>
    <lineage>
        <taxon>Bacteria</taxon>
        <taxon>Bacillati</taxon>
        <taxon>Actinomycetota</taxon>
        <taxon>Actinomycetes</taxon>
        <taxon>Streptosporangiales</taxon>
        <taxon>Thermomonosporaceae</taxon>
        <taxon>Actinoallomurus</taxon>
    </lineage>
</organism>
<dbReference type="GO" id="GO:0016491">
    <property type="term" value="F:oxidoreductase activity"/>
    <property type="evidence" value="ECO:0007669"/>
    <property type="project" value="InterPro"/>
</dbReference>
<dbReference type="InterPro" id="IPR013149">
    <property type="entry name" value="ADH-like_C"/>
</dbReference>
<dbReference type="PANTHER" id="PTHR43677:SF11">
    <property type="entry name" value="ZINC-CONTAINING ALCOHOL DEHYDROGENASE"/>
    <property type="match status" value="1"/>
</dbReference>
<dbReference type="RefSeq" id="WP_141960457.1">
    <property type="nucleotide sequence ID" value="NZ_VFOZ01000001.1"/>
</dbReference>
<evidence type="ECO:0000313" key="3">
    <source>
        <dbReference type="Proteomes" id="UP000316096"/>
    </source>
</evidence>
<dbReference type="EMBL" id="VFOZ01000001">
    <property type="protein sequence ID" value="TQM00708.1"/>
    <property type="molecule type" value="Genomic_DNA"/>
</dbReference>
<dbReference type="InterPro" id="IPR020843">
    <property type="entry name" value="ER"/>
</dbReference>
<feature type="domain" description="Enoyl reductase (ER)" evidence="1">
    <location>
        <begin position="7"/>
        <end position="308"/>
    </location>
</feature>
<reference evidence="2 3" key="1">
    <citation type="submission" date="2019-06" db="EMBL/GenBank/DDBJ databases">
        <title>Sequencing the genomes of 1000 actinobacteria strains.</title>
        <authorList>
            <person name="Klenk H.-P."/>
        </authorList>
    </citation>
    <scope>NUCLEOTIDE SEQUENCE [LARGE SCALE GENOMIC DNA]</scope>
    <source>
        <strain evidence="2 3">DSM 102200</strain>
    </source>
</reference>
<accession>A0A543CV11</accession>
<dbReference type="InterPro" id="IPR051397">
    <property type="entry name" value="Zn-ADH-like_protein"/>
</dbReference>
<dbReference type="Gene3D" id="3.90.180.10">
    <property type="entry name" value="Medium-chain alcohol dehydrogenases, catalytic domain"/>
    <property type="match status" value="2"/>
</dbReference>
<evidence type="ECO:0000259" key="1">
    <source>
        <dbReference type="SMART" id="SM00829"/>
    </source>
</evidence>
<dbReference type="SUPFAM" id="SSF51735">
    <property type="entry name" value="NAD(P)-binding Rossmann-fold domains"/>
    <property type="match status" value="1"/>
</dbReference>